<proteinExistence type="predicted"/>
<evidence type="ECO:0000313" key="2">
    <source>
        <dbReference type="EMBL" id="CAB9525170.1"/>
    </source>
</evidence>
<dbReference type="Pfam" id="PF14108">
    <property type="entry name" value="ABA4-like"/>
    <property type="match status" value="1"/>
</dbReference>
<dbReference type="InterPro" id="IPR025461">
    <property type="entry name" value="ABA4-like"/>
</dbReference>
<name>A0A9N8EUW5_9STRA</name>
<accession>A0A9N8EUW5</accession>
<gene>
    <name evidence="2" type="ORF">SEMRO_1639_G287840.1</name>
</gene>
<dbReference type="Proteomes" id="UP001153069">
    <property type="component" value="Unassembled WGS sequence"/>
</dbReference>
<dbReference type="EMBL" id="CAICTM010001637">
    <property type="protein sequence ID" value="CAB9525170.1"/>
    <property type="molecule type" value="Genomic_DNA"/>
</dbReference>
<organism evidence="2 3">
    <name type="scientific">Seminavis robusta</name>
    <dbReference type="NCBI Taxonomy" id="568900"/>
    <lineage>
        <taxon>Eukaryota</taxon>
        <taxon>Sar</taxon>
        <taxon>Stramenopiles</taxon>
        <taxon>Ochrophyta</taxon>
        <taxon>Bacillariophyta</taxon>
        <taxon>Bacillariophyceae</taxon>
        <taxon>Bacillariophycidae</taxon>
        <taxon>Naviculales</taxon>
        <taxon>Naviculaceae</taxon>
        <taxon>Seminavis</taxon>
    </lineage>
</organism>
<keyword evidence="3" id="KW-1185">Reference proteome</keyword>
<evidence type="ECO:0000313" key="3">
    <source>
        <dbReference type="Proteomes" id="UP001153069"/>
    </source>
</evidence>
<dbReference type="AlphaFoldDB" id="A0A9N8EUW5"/>
<dbReference type="OrthoDB" id="5523505at2759"/>
<feature type="transmembrane region" description="Helical" evidence="1">
    <location>
        <begin position="46"/>
        <end position="72"/>
    </location>
</feature>
<evidence type="ECO:0000256" key="1">
    <source>
        <dbReference type="SAM" id="Phobius"/>
    </source>
</evidence>
<reference evidence="2" key="1">
    <citation type="submission" date="2020-06" db="EMBL/GenBank/DDBJ databases">
        <authorList>
            <consortium name="Plant Systems Biology data submission"/>
        </authorList>
    </citation>
    <scope>NUCLEOTIDE SEQUENCE</scope>
    <source>
        <strain evidence="2">D6</strain>
    </source>
</reference>
<feature type="transmembrane region" description="Helical" evidence="1">
    <location>
        <begin position="12"/>
        <end position="34"/>
    </location>
</feature>
<keyword evidence="1" id="KW-0472">Membrane</keyword>
<evidence type="ECO:0008006" key="4">
    <source>
        <dbReference type="Google" id="ProtNLM"/>
    </source>
</evidence>
<keyword evidence="1" id="KW-0812">Transmembrane</keyword>
<keyword evidence="1" id="KW-1133">Transmembrane helix</keyword>
<protein>
    <recommendedName>
        <fullName evidence="4">DUF4281 domain-containing protein</fullName>
    </recommendedName>
</protein>
<sequence>MLAPRWKHTPMLSLVAPLLLALVYTLLFVSELFLIPKGPDEAPPDFLTLTGVMTVFADPTNALGCWVHYCAYDPLIGRWMVMDSIERGASIKFHILVMLPLLTMALLMGPMGWLAYMVVAAPLLSMSGTDAKKKVG</sequence>
<feature type="transmembrane region" description="Helical" evidence="1">
    <location>
        <begin position="93"/>
        <end position="116"/>
    </location>
</feature>
<comment type="caution">
    <text evidence="2">The sequence shown here is derived from an EMBL/GenBank/DDBJ whole genome shotgun (WGS) entry which is preliminary data.</text>
</comment>